<dbReference type="Proteomes" id="UP000252731">
    <property type="component" value="Unassembled WGS sequence"/>
</dbReference>
<dbReference type="GO" id="GO:0005737">
    <property type="term" value="C:cytoplasm"/>
    <property type="evidence" value="ECO:0007669"/>
    <property type="project" value="TreeGrafter"/>
</dbReference>
<dbReference type="EMBL" id="QNSF01000076">
    <property type="protein sequence ID" value="RBP83672.1"/>
    <property type="molecule type" value="Genomic_DNA"/>
</dbReference>
<dbReference type="PANTHER" id="PTHR21708">
    <property type="entry name" value="PROBABLE 2-DEHYDROPANTOATE 2-REDUCTASE"/>
    <property type="match status" value="1"/>
</dbReference>
<dbReference type="AlphaFoldDB" id="A0A366J9P9"/>
<dbReference type="Gene3D" id="3.40.50.720">
    <property type="entry name" value="NAD(P)-binding Rossmann-like Domain"/>
    <property type="match status" value="1"/>
</dbReference>
<name>A0A366J9P9_CYTFI</name>
<evidence type="ECO:0000256" key="1">
    <source>
        <dbReference type="ARBA" id="ARBA00007870"/>
    </source>
</evidence>
<protein>
    <submittedName>
        <fullName evidence="5">2-dehydropantoate 2-reductase</fullName>
    </submittedName>
</protein>
<evidence type="ECO:0000256" key="3">
    <source>
        <dbReference type="ARBA" id="ARBA00023002"/>
    </source>
</evidence>
<keyword evidence="2" id="KW-0521">NADP</keyword>
<dbReference type="SUPFAM" id="SSF51735">
    <property type="entry name" value="NAD(P)-binding Rossmann-fold domains"/>
    <property type="match status" value="1"/>
</dbReference>
<gene>
    <name evidence="5" type="ORF">DFO70_1761</name>
</gene>
<dbReference type="GO" id="GO:0016491">
    <property type="term" value="F:oxidoreductase activity"/>
    <property type="evidence" value="ECO:0007669"/>
    <property type="project" value="UniProtKB-KW"/>
</dbReference>
<feature type="domain" description="Ketopantoate reductase N-terminal" evidence="4">
    <location>
        <begin position="3"/>
        <end position="151"/>
    </location>
</feature>
<evidence type="ECO:0000259" key="4">
    <source>
        <dbReference type="Pfam" id="PF02558"/>
    </source>
</evidence>
<dbReference type="InterPro" id="IPR051402">
    <property type="entry name" value="KPR-Related"/>
</dbReference>
<evidence type="ECO:0000256" key="2">
    <source>
        <dbReference type="ARBA" id="ARBA00022857"/>
    </source>
</evidence>
<dbReference type="InterPro" id="IPR036291">
    <property type="entry name" value="NAD(P)-bd_dom_sf"/>
</dbReference>
<evidence type="ECO:0000313" key="6">
    <source>
        <dbReference type="Proteomes" id="UP000252731"/>
    </source>
</evidence>
<evidence type="ECO:0000313" key="5">
    <source>
        <dbReference type="EMBL" id="RBP83672.1"/>
    </source>
</evidence>
<dbReference type="InterPro" id="IPR013332">
    <property type="entry name" value="KPR_N"/>
</dbReference>
<proteinExistence type="inferred from homology"/>
<sequence length="178" mass="19430">MKVLVVGAGAVGGYFGTRLFESGVDVTFLVRKNKQLLINGNGIKVQSIHGSVNFLPKTITANYPPEDYDVILVSTKSYHLDSAVEDIKRFVGKNTVIIPLLNGISHLDILLNAFPNNNVMGGLCFIESTINEENIIVQTSPSHDLVFGELSGETSDRVKYIKKVFSNTKASIRTSDSI</sequence>
<accession>A0A366J9P9</accession>
<comment type="similarity">
    <text evidence="1">Belongs to the ketopantoate reductase family.</text>
</comment>
<dbReference type="RefSeq" id="WP_279587091.1">
    <property type="nucleotide sequence ID" value="NZ_QNSF01000076.1"/>
</dbReference>
<feature type="non-terminal residue" evidence="5">
    <location>
        <position position="178"/>
    </location>
</feature>
<organism evidence="5 6">
    <name type="scientific">Cytobacillus firmus</name>
    <name type="common">Bacillus firmus</name>
    <dbReference type="NCBI Taxonomy" id="1399"/>
    <lineage>
        <taxon>Bacteria</taxon>
        <taxon>Bacillati</taxon>
        <taxon>Bacillota</taxon>
        <taxon>Bacilli</taxon>
        <taxon>Bacillales</taxon>
        <taxon>Bacillaceae</taxon>
        <taxon>Cytobacillus</taxon>
    </lineage>
</organism>
<dbReference type="FunFam" id="3.40.50.720:FF:000307">
    <property type="entry name" value="2-dehydropantoate 2-reductase"/>
    <property type="match status" value="1"/>
</dbReference>
<keyword evidence="6" id="KW-1185">Reference proteome</keyword>
<keyword evidence="3" id="KW-0560">Oxidoreductase</keyword>
<dbReference type="PANTHER" id="PTHR21708:SF26">
    <property type="entry name" value="2-DEHYDROPANTOATE 2-REDUCTASE"/>
    <property type="match status" value="1"/>
</dbReference>
<comment type="caution">
    <text evidence="5">The sequence shown here is derived from an EMBL/GenBank/DDBJ whole genome shotgun (WGS) entry which is preliminary data.</text>
</comment>
<reference evidence="5 6" key="1">
    <citation type="submission" date="2018-06" db="EMBL/GenBank/DDBJ databases">
        <title>Freshwater and sediment microbial communities from various areas in North America, analyzing microbe dynamics in response to fracking.</title>
        <authorList>
            <person name="Lamendella R."/>
        </authorList>
    </citation>
    <scope>NUCLEOTIDE SEQUENCE [LARGE SCALE GENOMIC DNA]</scope>
    <source>
        <strain evidence="5 6">14_TX</strain>
    </source>
</reference>
<dbReference type="Pfam" id="PF02558">
    <property type="entry name" value="ApbA"/>
    <property type="match status" value="1"/>
</dbReference>